<dbReference type="Proteomes" id="UP001054837">
    <property type="component" value="Unassembled WGS sequence"/>
</dbReference>
<feature type="compositionally biased region" description="Basic residues" evidence="1">
    <location>
        <begin position="123"/>
        <end position="138"/>
    </location>
</feature>
<dbReference type="EMBL" id="BPLQ01000843">
    <property type="protein sequence ID" value="GIX75634.1"/>
    <property type="molecule type" value="Genomic_DNA"/>
</dbReference>
<gene>
    <name evidence="2" type="primary">AVEN_13256_1</name>
    <name evidence="2" type="ORF">CDAR_406171</name>
</gene>
<proteinExistence type="predicted"/>
<dbReference type="AlphaFoldDB" id="A0AAV4MUS1"/>
<sequence length="190" mass="21950">MNGLTDLPNGGIQFRGKQGLISLALKLPLDYESGFSWPLWEKRLSKLKSSRGRKPISPESYVSDSEIGKIPASRRVKNRKFNNRSTSLDRIRITSFNTSEEFTSSFEHDSPLIGEPGSSPYSHRIKPRSTKLKRRKDRRTFEVESPNISDDLNKNIASPEKLCTNRNKRRRNNAFENQFHRTLDSKYLHI</sequence>
<protein>
    <submittedName>
        <fullName evidence="2">LEM domain-containing protein</fullName>
    </submittedName>
</protein>
<feature type="region of interest" description="Disordered" evidence="1">
    <location>
        <begin position="106"/>
        <end position="156"/>
    </location>
</feature>
<evidence type="ECO:0000256" key="1">
    <source>
        <dbReference type="SAM" id="MobiDB-lite"/>
    </source>
</evidence>
<organism evidence="2 3">
    <name type="scientific">Caerostris darwini</name>
    <dbReference type="NCBI Taxonomy" id="1538125"/>
    <lineage>
        <taxon>Eukaryota</taxon>
        <taxon>Metazoa</taxon>
        <taxon>Ecdysozoa</taxon>
        <taxon>Arthropoda</taxon>
        <taxon>Chelicerata</taxon>
        <taxon>Arachnida</taxon>
        <taxon>Araneae</taxon>
        <taxon>Araneomorphae</taxon>
        <taxon>Entelegynae</taxon>
        <taxon>Araneoidea</taxon>
        <taxon>Araneidae</taxon>
        <taxon>Caerostris</taxon>
    </lineage>
</organism>
<evidence type="ECO:0000313" key="2">
    <source>
        <dbReference type="EMBL" id="GIX75634.1"/>
    </source>
</evidence>
<evidence type="ECO:0000313" key="3">
    <source>
        <dbReference type="Proteomes" id="UP001054837"/>
    </source>
</evidence>
<accession>A0AAV4MUS1</accession>
<keyword evidence="3" id="KW-1185">Reference proteome</keyword>
<comment type="caution">
    <text evidence="2">The sequence shown here is derived from an EMBL/GenBank/DDBJ whole genome shotgun (WGS) entry which is preliminary data.</text>
</comment>
<reference evidence="2 3" key="1">
    <citation type="submission" date="2021-06" db="EMBL/GenBank/DDBJ databases">
        <title>Caerostris darwini draft genome.</title>
        <authorList>
            <person name="Kono N."/>
            <person name="Arakawa K."/>
        </authorList>
    </citation>
    <scope>NUCLEOTIDE SEQUENCE [LARGE SCALE GENOMIC DNA]</scope>
</reference>
<name>A0AAV4MUS1_9ARAC</name>